<dbReference type="GO" id="GO:0009986">
    <property type="term" value="C:cell surface"/>
    <property type="evidence" value="ECO:0007669"/>
    <property type="project" value="UniProtKB-SubCell"/>
</dbReference>
<evidence type="ECO:0000259" key="11">
    <source>
        <dbReference type="Pfam" id="PF03895"/>
    </source>
</evidence>
<evidence type="ECO:0000256" key="6">
    <source>
        <dbReference type="ARBA" id="ARBA00023136"/>
    </source>
</evidence>
<keyword evidence="7" id="KW-0998">Cell outer membrane</keyword>
<dbReference type="Proteomes" id="UP000004506">
    <property type="component" value="Unassembled WGS sequence"/>
</dbReference>
<dbReference type="EMBL" id="ABJD02000085">
    <property type="protein sequence ID" value="EDU60939.1"/>
    <property type="molecule type" value="Genomic_DNA"/>
</dbReference>
<keyword evidence="5 10" id="KW-0732">Signal</keyword>
<feature type="region of interest" description="Disordered" evidence="9">
    <location>
        <begin position="36"/>
        <end position="69"/>
    </location>
</feature>
<dbReference type="GO" id="GO:0009279">
    <property type="term" value="C:cell outer membrane"/>
    <property type="evidence" value="ECO:0007669"/>
    <property type="project" value="UniProtKB-SubCell"/>
</dbReference>
<dbReference type="InterPro" id="IPR045584">
    <property type="entry name" value="Pilin-like"/>
</dbReference>
<feature type="chain" id="PRO_5041708210" evidence="10">
    <location>
        <begin position="23"/>
        <end position="336"/>
    </location>
</feature>
<feature type="domain" description="Trimeric autotransporter adhesin YadA-like C-terminal membrane anchor" evidence="11">
    <location>
        <begin position="275"/>
        <end position="336"/>
    </location>
</feature>
<gene>
    <name evidence="12" type="ORF">PROSTU_00920</name>
</gene>
<comment type="caution">
    <text evidence="12">The sequence shown here is derived from an EMBL/GenBank/DDBJ whole genome shotgun (WGS) entry which is preliminary data.</text>
</comment>
<feature type="coiled-coil region" evidence="8">
    <location>
        <begin position="233"/>
        <end position="260"/>
    </location>
</feature>
<feature type="signal peptide" evidence="10">
    <location>
        <begin position="1"/>
        <end position="22"/>
    </location>
</feature>
<organism evidence="12 13">
    <name type="scientific">Providencia stuartii ATCC 25827</name>
    <dbReference type="NCBI Taxonomy" id="471874"/>
    <lineage>
        <taxon>Bacteria</taxon>
        <taxon>Pseudomonadati</taxon>
        <taxon>Pseudomonadota</taxon>
        <taxon>Gammaproteobacteria</taxon>
        <taxon>Enterobacterales</taxon>
        <taxon>Morganellaceae</taxon>
        <taxon>Providencia</taxon>
    </lineage>
</organism>
<dbReference type="Pfam" id="PF03895">
    <property type="entry name" value="YadA_anchor"/>
    <property type="match status" value="1"/>
</dbReference>
<evidence type="ECO:0000256" key="3">
    <source>
        <dbReference type="ARBA" id="ARBA00022452"/>
    </source>
</evidence>
<dbReference type="Gene3D" id="3.30.1300.30">
    <property type="entry name" value="GSPII I/J protein-like"/>
    <property type="match status" value="1"/>
</dbReference>
<evidence type="ECO:0000256" key="5">
    <source>
        <dbReference type="ARBA" id="ARBA00022729"/>
    </source>
</evidence>
<evidence type="ECO:0000256" key="9">
    <source>
        <dbReference type="SAM" id="MobiDB-lite"/>
    </source>
</evidence>
<dbReference type="AlphaFoldDB" id="A0AA86Z272"/>
<evidence type="ECO:0000256" key="1">
    <source>
        <dbReference type="ARBA" id="ARBA00004241"/>
    </source>
</evidence>
<dbReference type="RefSeq" id="WP_004917264.1">
    <property type="nucleotide sequence ID" value="NZ_DS607662.1"/>
</dbReference>
<reference evidence="13" key="1">
    <citation type="submission" date="2008-04" db="EMBL/GenBank/DDBJ databases">
        <title>Draft genome sequence of Providencia stuartii (ATCC 25827).</title>
        <authorList>
            <person name="Sudarsanam P."/>
            <person name="Ley R."/>
            <person name="Guruge J."/>
            <person name="Turnbaugh P.J."/>
            <person name="Mahowald M."/>
            <person name="Liep D."/>
            <person name="Gordon J."/>
        </authorList>
    </citation>
    <scope>NUCLEOTIDE SEQUENCE [LARGE SCALE GENOMIC DNA]</scope>
    <source>
        <strain evidence="13">ATCC 25827</strain>
    </source>
</reference>
<sequence>MKLTKIAAVLITTISLSNTAFSADKPNLGDITWGGGMEVQPGDTGWPSDLPTWGAGGAGEDKPLDPGHSIGDAINAVSDVAYKAYDQAQINKENIAETNGRIDDAIRSGQTIVDRQDAINKKQAEENVAIANNIKDTNDRIDDVIRSGETIVDRQDAINKKQADENVAIANNIKDTNSKLEDTNSKLDSSLEEQKKVNYLVGNALASNESYWQQQWATNENYAASINKNTSDIAKNRQDINKLNSRVDRLDQKVDDLNDTMKRGFASQAALNGLFQPYGVGKLNATMALGGYESKTAIAAGTGYRFDENTAVKAGIATNTDDFKGVTYNVGVNFEW</sequence>
<reference evidence="13" key="2">
    <citation type="submission" date="2008-04" db="EMBL/GenBank/DDBJ databases">
        <title>Draft genome sequence of Providencia stuartii(ATCC 25827).</title>
        <authorList>
            <person name="Sudarsanam P."/>
            <person name="Ley R."/>
            <person name="Guruge J."/>
            <person name="Turnbaugh P.J."/>
            <person name="Mahowald M."/>
            <person name="Liep D."/>
            <person name="Gordon J."/>
        </authorList>
    </citation>
    <scope>NUCLEOTIDE SEQUENCE [LARGE SCALE GENOMIC DNA]</scope>
    <source>
        <strain evidence="13">ATCC 25827</strain>
    </source>
</reference>
<evidence type="ECO:0000313" key="13">
    <source>
        <dbReference type="Proteomes" id="UP000004506"/>
    </source>
</evidence>
<comment type="subcellular location">
    <subcellularLocation>
        <location evidence="2">Cell outer membrane</location>
    </subcellularLocation>
    <subcellularLocation>
        <location evidence="1">Cell surface</location>
    </subcellularLocation>
</comment>
<evidence type="ECO:0000313" key="12">
    <source>
        <dbReference type="EMBL" id="EDU60939.1"/>
    </source>
</evidence>
<keyword evidence="4" id="KW-0812">Transmembrane</keyword>
<keyword evidence="3" id="KW-1134">Transmembrane beta strand</keyword>
<protein>
    <submittedName>
        <fullName evidence="12">YadA-like domain protein</fullName>
    </submittedName>
</protein>
<keyword evidence="6" id="KW-0472">Membrane</keyword>
<dbReference type="SUPFAM" id="SSF54523">
    <property type="entry name" value="Pili subunits"/>
    <property type="match status" value="1"/>
</dbReference>
<keyword evidence="8" id="KW-0175">Coiled coil</keyword>
<evidence type="ECO:0000256" key="7">
    <source>
        <dbReference type="ARBA" id="ARBA00023237"/>
    </source>
</evidence>
<reference evidence="12 13" key="3">
    <citation type="submission" date="2008-05" db="EMBL/GenBank/DDBJ databases">
        <authorList>
            <person name="Fulton L."/>
            <person name="Clifton S."/>
            <person name="Fulton B."/>
            <person name="Xu J."/>
            <person name="Minx P."/>
            <person name="Pepin K.H."/>
            <person name="Johnson M."/>
            <person name="Thiruvilangam P."/>
            <person name="Bhonagiri V."/>
            <person name="Nash W.E."/>
            <person name="Mardis E.R."/>
            <person name="Wilson R.K."/>
        </authorList>
    </citation>
    <scope>NUCLEOTIDE SEQUENCE [LARGE SCALE GENOMIC DNA]</scope>
    <source>
        <strain evidence="12 13">ATCC 25827</strain>
    </source>
</reference>
<evidence type="ECO:0000256" key="10">
    <source>
        <dbReference type="SAM" id="SignalP"/>
    </source>
</evidence>
<dbReference type="InterPro" id="IPR005594">
    <property type="entry name" value="YadA_C"/>
</dbReference>
<accession>A0AA86Z272</accession>
<evidence type="ECO:0000256" key="8">
    <source>
        <dbReference type="SAM" id="Coils"/>
    </source>
</evidence>
<proteinExistence type="predicted"/>
<name>A0AA86Z272_PROST</name>
<evidence type="ECO:0000256" key="2">
    <source>
        <dbReference type="ARBA" id="ARBA00004442"/>
    </source>
</evidence>
<evidence type="ECO:0000256" key="4">
    <source>
        <dbReference type="ARBA" id="ARBA00022692"/>
    </source>
</evidence>